<gene>
    <name evidence="1" type="ORF">LY79DRAFT_536133</name>
</gene>
<proteinExistence type="predicted"/>
<evidence type="ECO:0000313" key="1">
    <source>
        <dbReference type="EMBL" id="KAK1599797.1"/>
    </source>
</evidence>
<comment type="caution">
    <text evidence="1">The sequence shown here is derived from an EMBL/GenBank/DDBJ whole genome shotgun (WGS) entry which is preliminary data.</text>
</comment>
<sequence>MLPFPRTLRLPFFFFFPSQNSLGGFPGGGVETNGDDGTALGQTLFVRSSVLLGDAFFSSSLVYNQDQSCRVKDRVPPARGPDARRSHHCVVSPVGGCASLPHVTTRLTALTTKAPLQPGID</sequence>
<dbReference type="GeneID" id="85440810"/>
<keyword evidence="2" id="KW-1185">Reference proteome</keyword>
<dbReference type="Proteomes" id="UP001230504">
    <property type="component" value="Unassembled WGS sequence"/>
</dbReference>
<dbReference type="RefSeq" id="XP_060420386.1">
    <property type="nucleotide sequence ID" value="XM_060556570.1"/>
</dbReference>
<evidence type="ECO:0000313" key="2">
    <source>
        <dbReference type="Proteomes" id="UP001230504"/>
    </source>
</evidence>
<organism evidence="1 2">
    <name type="scientific">Colletotrichum navitas</name>
    <dbReference type="NCBI Taxonomy" id="681940"/>
    <lineage>
        <taxon>Eukaryota</taxon>
        <taxon>Fungi</taxon>
        <taxon>Dikarya</taxon>
        <taxon>Ascomycota</taxon>
        <taxon>Pezizomycotina</taxon>
        <taxon>Sordariomycetes</taxon>
        <taxon>Hypocreomycetidae</taxon>
        <taxon>Glomerellales</taxon>
        <taxon>Glomerellaceae</taxon>
        <taxon>Colletotrichum</taxon>
        <taxon>Colletotrichum graminicola species complex</taxon>
    </lineage>
</organism>
<dbReference type="AlphaFoldDB" id="A0AAD8QC34"/>
<dbReference type="EMBL" id="JAHLJV010000002">
    <property type="protein sequence ID" value="KAK1599797.1"/>
    <property type="molecule type" value="Genomic_DNA"/>
</dbReference>
<accession>A0AAD8QC34</accession>
<name>A0AAD8QC34_9PEZI</name>
<reference evidence="1" key="1">
    <citation type="submission" date="2021-06" db="EMBL/GenBank/DDBJ databases">
        <title>Comparative genomics, transcriptomics and evolutionary studies reveal genomic signatures of adaptation to plant cell wall in hemibiotrophic fungi.</title>
        <authorList>
            <consortium name="DOE Joint Genome Institute"/>
            <person name="Baroncelli R."/>
            <person name="Diaz J.F."/>
            <person name="Benocci T."/>
            <person name="Peng M."/>
            <person name="Battaglia E."/>
            <person name="Haridas S."/>
            <person name="Andreopoulos W."/>
            <person name="Labutti K."/>
            <person name="Pangilinan J."/>
            <person name="Floch G.L."/>
            <person name="Makela M.R."/>
            <person name="Henrissat B."/>
            <person name="Grigoriev I.V."/>
            <person name="Crouch J.A."/>
            <person name="De Vries R.P."/>
            <person name="Sukno S.A."/>
            <person name="Thon M.R."/>
        </authorList>
    </citation>
    <scope>NUCLEOTIDE SEQUENCE</scope>
    <source>
        <strain evidence="1">CBS 125086</strain>
    </source>
</reference>
<protein>
    <submittedName>
        <fullName evidence="1">Uncharacterized protein</fullName>
    </submittedName>
</protein>